<sequence length="74" mass="8213">MDFQLTVCMNCPLRLSLQRDFLLLSMIPHVLKQMVCACIVLHTLLGDGNHILVKVSAVFTSHCCCPIPGYVSHS</sequence>
<name>A0A0A9HN45_ARUDO</name>
<protein>
    <submittedName>
        <fullName evidence="1">Uncharacterized protein</fullName>
    </submittedName>
</protein>
<reference evidence="1" key="1">
    <citation type="submission" date="2014-09" db="EMBL/GenBank/DDBJ databases">
        <authorList>
            <person name="Magalhaes I.L.F."/>
            <person name="Oliveira U."/>
            <person name="Santos F.R."/>
            <person name="Vidigal T.H.D.A."/>
            <person name="Brescovit A.D."/>
            <person name="Santos A.J."/>
        </authorList>
    </citation>
    <scope>NUCLEOTIDE SEQUENCE</scope>
    <source>
        <tissue evidence="1">Shoot tissue taken approximately 20 cm above the soil surface</tissue>
    </source>
</reference>
<organism evidence="1">
    <name type="scientific">Arundo donax</name>
    <name type="common">Giant reed</name>
    <name type="synonym">Donax arundinaceus</name>
    <dbReference type="NCBI Taxonomy" id="35708"/>
    <lineage>
        <taxon>Eukaryota</taxon>
        <taxon>Viridiplantae</taxon>
        <taxon>Streptophyta</taxon>
        <taxon>Embryophyta</taxon>
        <taxon>Tracheophyta</taxon>
        <taxon>Spermatophyta</taxon>
        <taxon>Magnoliopsida</taxon>
        <taxon>Liliopsida</taxon>
        <taxon>Poales</taxon>
        <taxon>Poaceae</taxon>
        <taxon>PACMAD clade</taxon>
        <taxon>Arundinoideae</taxon>
        <taxon>Arundineae</taxon>
        <taxon>Arundo</taxon>
    </lineage>
</organism>
<reference evidence="1" key="2">
    <citation type="journal article" date="2015" name="Data Brief">
        <title>Shoot transcriptome of the giant reed, Arundo donax.</title>
        <authorList>
            <person name="Barrero R.A."/>
            <person name="Guerrero F.D."/>
            <person name="Moolhuijzen P."/>
            <person name="Goolsby J.A."/>
            <person name="Tidwell J."/>
            <person name="Bellgard S.E."/>
            <person name="Bellgard M.I."/>
        </authorList>
    </citation>
    <scope>NUCLEOTIDE SEQUENCE</scope>
    <source>
        <tissue evidence="1">Shoot tissue taken approximately 20 cm above the soil surface</tissue>
    </source>
</reference>
<evidence type="ECO:0000313" key="1">
    <source>
        <dbReference type="EMBL" id="JAE38560.1"/>
    </source>
</evidence>
<dbReference type="AlphaFoldDB" id="A0A0A9HN45"/>
<dbReference type="EMBL" id="GBRH01159336">
    <property type="protein sequence ID" value="JAE38560.1"/>
    <property type="molecule type" value="Transcribed_RNA"/>
</dbReference>
<accession>A0A0A9HN45</accession>
<proteinExistence type="predicted"/>